<keyword evidence="4" id="KW-0472">Membrane</keyword>
<dbReference type="InterPro" id="IPR003599">
    <property type="entry name" value="Ig_sub"/>
</dbReference>
<dbReference type="GO" id="GO:0007156">
    <property type="term" value="P:homophilic cell adhesion via plasma membrane adhesion molecules"/>
    <property type="evidence" value="ECO:0007669"/>
    <property type="project" value="TreeGrafter"/>
</dbReference>
<dbReference type="GO" id="GO:0005912">
    <property type="term" value="C:adherens junction"/>
    <property type="evidence" value="ECO:0007669"/>
    <property type="project" value="TreeGrafter"/>
</dbReference>
<dbReference type="InterPro" id="IPR013783">
    <property type="entry name" value="Ig-like_fold"/>
</dbReference>
<sequence length="145" mass="16273">MWSMIPPLQLLQVDTMVAAMETETGTTTNRTAIQGQNISLLCRLTDTDEELTQISWQKKTREDPVNHNFYIISPLDGPKYVNGNSDRITFIGSTTENNGSVQLSHVRLLDEGVYTCIFTLFPSGIYKTEIPLTVRSLSFPMSPTQ</sequence>
<dbReference type="Gene3D" id="2.60.40.10">
    <property type="entry name" value="Immunoglobulins"/>
    <property type="match status" value="1"/>
</dbReference>
<dbReference type="GeneTree" id="ENSGT00940000164822"/>
<keyword evidence="6" id="KW-0325">Glycoprotein</keyword>
<dbReference type="InterPro" id="IPR013106">
    <property type="entry name" value="Ig_V-set"/>
</dbReference>
<keyword evidence="9" id="KW-1185">Reference proteome</keyword>
<evidence type="ECO:0000256" key="4">
    <source>
        <dbReference type="ARBA" id="ARBA00023136"/>
    </source>
</evidence>
<dbReference type="PANTHER" id="PTHR23277">
    <property type="entry name" value="NECTIN-RELATED"/>
    <property type="match status" value="1"/>
</dbReference>
<dbReference type="SMART" id="SM00406">
    <property type="entry name" value="IGv"/>
    <property type="match status" value="1"/>
</dbReference>
<dbReference type="GO" id="GO:0007157">
    <property type="term" value="P:heterophilic cell-cell adhesion via plasma membrane cell adhesion molecules"/>
    <property type="evidence" value="ECO:0007669"/>
    <property type="project" value="TreeGrafter"/>
</dbReference>
<accession>A0A667WX88</accession>
<organism evidence="8 9">
    <name type="scientific">Myripristis murdjan</name>
    <name type="common">pinecone soldierfish</name>
    <dbReference type="NCBI Taxonomy" id="586833"/>
    <lineage>
        <taxon>Eukaryota</taxon>
        <taxon>Metazoa</taxon>
        <taxon>Chordata</taxon>
        <taxon>Craniata</taxon>
        <taxon>Vertebrata</taxon>
        <taxon>Euteleostomi</taxon>
        <taxon>Actinopterygii</taxon>
        <taxon>Neopterygii</taxon>
        <taxon>Teleostei</taxon>
        <taxon>Neoteleostei</taxon>
        <taxon>Acanthomorphata</taxon>
        <taxon>Holocentriformes</taxon>
        <taxon>Holocentridae</taxon>
        <taxon>Myripristis</taxon>
    </lineage>
</organism>
<dbReference type="SMART" id="SM00409">
    <property type="entry name" value="IG"/>
    <property type="match status" value="1"/>
</dbReference>
<evidence type="ECO:0000313" key="8">
    <source>
        <dbReference type="Ensembl" id="ENSMMDP00005005069.1"/>
    </source>
</evidence>
<reference evidence="8" key="3">
    <citation type="submission" date="2025-09" db="UniProtKB">
        <authorList>
            <consortium name="Ensembl"/>
        </authorList>
    </citation>
    <scope>IDENTIFICATION</scope>
</reference>
<evidence type="ECO:0000256" key="3">
    <source>
        <dbReference type="ARBA" id="ARBA00022737"/>
    </source>
</evidence>
<proteinExistence type="predicted"/>
<evidence type="ECO:0000313" key="9">
    <source>
        <dbReference type="Proteomes" id="UP000472263"/>
    </source>
</evidence>
<reference evidence="8" key="1">
    <citation type="submission" date="2019-06" db="EMBL/GenBank/DDBJ databases">
        <authorList>
            <consortium name="Wellcome Sanger Institute Data Sharing"/>
        </authorList>
    </citation>
    <scope>NUCLEOTIDE SEQUENCE [LARGE SCALE GENOMIC DNA]</scope>
</reference>
<name>A0A667WX88_9TELE</name>
<dbReference type="Pfam" id="PF07686">
    <property type="entry name" value="V-set"/>
    <property type="match status" value="1"/>
</dbReference>
<dbReference type="AlphaFoldDB" id="A0A667WX88"/>
<dbReference type="InterPro" id="IPR007110">
    <property type="entry name" value="Ig-like_dom"/>
</dbReference>
<dbReference type="GO" id="GO:0016020">
    <property type="term" value="C:membrane"/>
    <property type="evidence" value="ECO:0007669"/>
    <property type="project" value="UniProtKB-SubCell"/>
</dbReference>
<evidence type="ECO:0000259" key="7">
    <source>
        <dbReference type="PROSITE" id="PS50835"/>
    </source>
</evidence>
<keyword evidence="5" id="KW-1015">Disulfide bond</keyword>
<dbReference type="InterPro" id="IPR036179">
    <property type="entry name" value="Ig-like_dom_sf"/>
</dbReference>
<dbReference type="InterPro" id="IPR051427">
    <property type="entry name" value="Nectin/Nectin-like"/>
</dbReference>
<evidence type="ECO:0000256" key="1">
    <source>
        <dbReference type="ARBA" id="ARBA00004370"/>
    </source>
</evidence>
<keyword evidence="3" id="KW-0677">Repeat</keyword>
<keyword evidence="2" id="KW-0732">Signal</keyword>
<reference evidence="8" key="2">
    <citation type="submission" date="2025-08" db="UniProtKB">
        <authorList>
            <consortium name="Ensembl"/>
        </authorList>
    </citation>
    <scope>IDENTIFICATION</scope>
</reference>
<dbReference type="Proteomes" id="UP000472263">
    <property type="component" value="Chromosome 21"/>
</dbReference>
<dbReference type="PANTHER" id="PTHR23277:SF106">
    <property type="entry name" value="NECTIN-1 ISOFORM X1-RELATED"/>
    <property type="match status" value="1"/>
</dbReference>
<evidence type="ECO:0000256" key="6">
    <source>
        <dbReference type="ARBA" id="ARBA00023180"/>
    </source>
</evidence>
<evidence type="ECO:0000256" key="2">
    <source>
        <dbReference type="ARBA" id="ARBA00022729"/>
    </source>
</evidence>
<dbReference type="PROSITE" id="PS50835">
    <property type="entry name" value="IG_LIKE"/>
    <property type="match status" value="1"/>
</dbReference>
<evidence type="ECO:0000256" key="5">
    <source>
        <dbReference type="ARBA" id="ARBA00023157"/>
    </source>
</evidence>
<dbReference type="SUPFAM" id="SSF48726">
    <property type="entry name" value="Immunoglobulin"/>
    <property type="match status" value="1"/>
</dbReference>
<protein>
    <recommendedName>
        <fullName evidence="7">Ig-like domain-containing protein</fullName>
    </recommendedName>
</protein>
<comment type="subcellular location">
    <subcellularLocation>
        <location evidence="1">Membrane</location>
    </subcellularLocation>
</comment>
<feature type="domain" description="Ig-like" evidence="7">
    <location>
        <begin position="6"/>
        <end position="133"/>
    </location>
</feature>
<dbReference type="Ensembl" id="ENSMMDT00005005209.1">
    <property type="protein sequence ID" value="ENSMMDP00005005069.1"/>
    <property type="gene ID" value="ENSMMDG00005002822.1"/>
</dbReference>
<dbReference type="InParanoid" id="A0A667WX88"/>